<keyword evidence="4" id="KW-1185">Reference proteome</keyword>
<keyword evidence="2" id="KW-1133">Transmembrane helix</keyword>
<dbReference type="EMBL" id="KZ825069">
    <property type="protein sequence ID" value="RAH55139.1"/>
    <property type="molecule type" value="Genomic_DNA"/>
</dbReference>
<proteinExistence type="predicted"/>
<keyword evidence="2" id="KW-0472">Membrane</keyword>
<name>A0A8G1QYV5_9EURO</name>
<dbReference type="AlphaFoldDB" id="A0A8G1QYV5"/>
<dbReference type="GeneID" id="37169081"/>
<gene>
    <name evidence="3" type="ORF">BO85DRAFT_80433</name>
</gene>
<dbReference type="Proteomes" id="UP000249526">
    <property type="component" value="Unassembled WGS sequence"/>
</dbReference>
<feature type="compositionally biased region" description="Basic and acidic residues" evidence="1">
    <location>
        <begin position="32"/>
        <end position="58"/>
    </location>
</feature>
<feature type="region of interest" description="Disordered" evidence="1">
    <location>
        <begin position="1"/>
        <end position="104"/>
    </location>
</feature>
<dbReference type="RefSeq" id="XP_025513061.1">
    <property type="nucleotide sequence ID" value="XM_025665679.1"/>
</dbReference>
<organism evidence="3 4">
    <name type="scientific">Aspergillus piperis CBS 112811</name>
    <dbReference type="NCBI Taxonomy" id="1448313"/>
    <lineage>
        <taxon>Eukaryota</taxon>
        <taxon>Fungi</taxon>
        <taxon>Dikarya</taxon>
        <taxon>Ascomycota</taxon>
        <taxon>Pezizomycotina</taxon>
        <taxon>Eurotiomycetes</taxon>
        <taxon>Eurotiomycetidae</taxon>
        <taxon>Eurotiales</taxon>
        <taxon>Aspergillaceae</taxon>
        <taxon>Aspergillus</taxon>
        <taxon>Aspergillus subgen. Circumdati</taxon>
    </lineage>
</organism>
<evidence type="ECO:0000313" key="4">
    <source>
        <dbReference type="Proteomes" id="UP000249526"/>
    </source>
</evidence>
<protein>
    <submittedName>
        <fullName evidence="3">Uncharacterized protein</fullName>
    </submittedName>
</protein>
<evidence type="ECO:0000256" key="1">
    <source>
        <dbReference type="SAM" id="MobiDB-lite"/>
    </source>
</evidence>
<sequence length="141" mass="16384">MGKGERRGREKRRTERKKKEEEEGVNVIDTIQRGDDSHGENLEMGKGKREERREEGRRGRGRRGQTTSPSGRRGKLERPGEEVIPFRADGRSRRLSQPYGLSGKSHTHRQFALLYFPFTGACWCFVFYRLQLTARHQSDPP</sequence>
<evidence type="ECO:0000256" key="2">
    <source>
        <dbReference type="SAM" id="Phobius"/>
    </source>
</evidence>
<reference evidence="3 4" key="1">
    <citation type="submission" date="2018-02" db="EMBL/GenBank/DDBJ databases">
        <title>The genomes of Aspergillus section Nigri reveals drivers in fungal speciation.</title>
        <authorList>
            <consortium name="DOE Joint Genome Institute"/>
            <person name="Vesth T.C."/>
            <person name="Nybo J."/>
            <person name="Theobald S."/>
            <person name="Brandl J."/>
            <person name="Frisvad J.C."/>
            <person name="Nielsen K.F."/>
            <person name="Lyhne E.K."/>
            <person name="Kogle M.E."/>
            <person name="Kuo A."/>
            <person name="Riley R."/>
            <person name="Clum A."/>
            <person name="Nolan M."/>
            <person name="Lipzen A."/>
            <person name="Salamov A."/>
            <person name="Henrissat B."/>
            <person name="Wiebenga A."/>
            <person name="De vries R.P."/>
            <person name="Grigoriev I.V."/>
            <person name="Mortensen U.H."/>
            <person name="Andersen M.R."/>
            <person name="Baker S.E."/>
        </authorList>
    </citation>
    <scope>NUCLEOTIDE SEQUENCE [LARGE SCALE GENOMIC DNA]</scope>
    <source>
        <strain evidence="3 4">CBS 112811</strain>
    </source>
</reference>
<accession>A0A8G1QYV5</accession>
<keyword evidence="2" id="KW-0812">Transmembrane</keyword>
<evidence type="ECO:0000313" key="3">
    <source>
        <dbReference type="EMBL" id="RAH55139.1"/>
    </source>
</evidence>
<feature type="transmembrane region" description="Helical" evidence="2">
    <location>
        <begin position="111"/>
        <end position="130"/>
    </location>
</feature>